<keyword evidence="4" id="KW-1185">Reference proteome</keyword>
<feature type="compositionally biased region" description="Polar residues" evidence="1">
    <location>
        <begin position="171"/>
        <end position="180"/>
    </location>
</feature>
<feature type="compositionally biased region" description="Polar residues" evidence="1">
    <location>
        <begin position="525"/>
        <end position="550"/>
    </location>
</feature>
<feature type="compositionally biased region" description="Polar residues" evidence="1">
    <location>
        <begin position="112"/>
        <end position="126"/>
    </location>
</feature>
<feature type="compositionally biased region" description="Polar residues" evidence="1">
    <location>
        <begin position="583"/>
        <end position="593"/>
    </location>
</feature>
<feature type="region of interest" description="Disordered" evidence="1">
    <location>
        <begin position="58"/>
        <end position="126"/>
    </location>
</feature>
<evidence type="ECO:0000259" key="2">
    <source>
        <dbReference type="PROSITE" id="PS50030"/>
    </source>
</evidence>
<proteinExistence type="predicted"/>
<dbReference type="Gene3D" id="1.10.8.10">
    <property type="entry name" value="DNA helicase RuvA subunit, C-terminal domain"/>
    <property type="match status" value="1"/>
</dbReference>
<evidence type="ECO:0000313" key="4">
    <source>
        <dbReference type="Proteomes" id="UP000800092"/>
    </source>
</evidence>
<feature type="compositionally biased region" description="Polar residues" evidence="1">
    <location>
        <begin position="422"/>
        <end position="431"/>
    </location>
</feature>
<dbReference type="Proteomes" id="UP000800092">
    <property type="component" value="Unassembled WGS sequence"/>
</dbReference>
<evidence type="ECO:0000313" key="3">
    <source>
        <dbReference type="EMBL" id="KAF2239918.1"/>
    </source>
</evidence>
<protein>
    <recommendedName>
        <fullName evidence="2">UBA domain-containing protein</fullName>
    </recommendedName>
</protein>
<dbReference type="InterPro" id="IPR009060">
    <property type="entry name" value="UBA-like_sf"/>
</dbReference>
<feature type="region of interest" description="Disordered" evidence="1">
    <location>
        <begin position="195"/>
        <end position="353"/>
    </location>
</feature>
<feature type="region of interest" description="Disordered" evidence="1">
    <location>
        <begin position="154"/>
        <end position="180"/>
    </location>
</feature>
<feature type="compositionally biased region" description="Polar residues" evidence="1">
    <location>
        <begin position="310"/>
        <end position="322"/>
    </location>
</feature>
<feature type="compositionally biased region" description="Low complexity" evidence="1">
    <location>
        <begin position="210"/>
        <end position="226"/>
    </location>
</feature>
<feature type="compositionally biased region" description="Basic and acidic residues" evidence="1">
    <location>
        <begin position="227"/>
        <end position="240"/>
    </location>
</feature>
<reference evidence="3" key="1">
    <citation type="journal article" date="2020" name="Stud. Mycol.">
        <title>101 Dothideomycetes genomes: a test case for predicting lifestyles and emergence of pathogens.</title>
        <authorList>
            <person name="Haridas S."/>
            <person name="Albert R."/>
            <person name="Binder M."/>
            <person name="Bloem J."/>
            <person name="Labutti K."/>
            <person name="Salamov A."/>
            <person name="Andreopoulos B."/>
            <person name="Baker S."/>
            <person name="Barry K."/>
            <person name="Bills G."/>
            <person name="Bluhm B."/>
            <person name="Cannon C."/>
            <person name="Castanera R."/>
            <person name="Culley D."/>
            <person name="Daum C."/>
            <person name="Ezra D."/>
            <person name="Gonzalez J."/>
            <person name="Henrissat B."/>
            <person name="Kuo A."/>
            <person name="Liang C."/>
            <person name="Lipzen A."/>
            <person name="Lutzoni F."/>
            <person name="Magnuson J."/>
            <person name="Mondo S."/>
            <person name="Nolan M."/>
            <person name="Ohm R."/>
            <person name="Pangilinan J."/>
            <person name="Park H.-J."/>
            <person name="Ramirez L."/>
            <person name="Alfaro M."/>
            <person name="Sun H."/>
            <person name="Tritt A."/>
            <person name="Yoshinaga Y."/>
            <person name="Zwiers L.-H."/>
            <person name="Turgeon B."/>
            <person name="Goodwin S."/>
            <person name="Spatafora J."/>
            <person name="Crous P."/>
            <person name="Grigoriev I."/>
        </authorList>
    </citation>
    <scope>NUCLEOTIDE SEQUENCE</scope>
    <source>
        <strain evidence="3">Tuck. ex Michener</strain>
    </source>
</reference>
<evidence type="ECO:0000256" key="1">
    <source>
        <dbReference type="SAM" id="MobiDB-lite"/>
    </source>
</evidence>
<dbReference type="EMBL" id="ML991771">
    <property type="protein sequence ID" value="KAF2239918.1"/>
    <property type="molecule type" value="Genomic_DNA"/>
</dbReference>
<dbReference type="InterPro" id="IPR015940">
    <property type="entry name" value="UBA"/>
</dbReference>
<feature type="domain" description="UBA" evidence="2">
    <location>
        <begin position="379"/>
        <end position="420"/>
    </location>
</feature>
<feature type="region of interest" description="Disordered" evidence="1">
    <location>
        <begin position="1"/>
        <end position="40"/>
    </location>
</feature>
<organism evidence="3 4">
    <name type="scientific">Viridothelium virens</name>
    <name type="common">Speckled blister lichen</name>
    <name type="synonym">Trypethelium virens</name>
    <dbReference type="NCBI Taxonomy" id="1048519"/>
    <lineage>
        <taxon>Eukaryota</taxon>
        <taxon>Fungi</taxon>
        <taxon>Dikarya</taxon>
        <taxon>Ascomycota</taxon>
        <taxon>Pezizomycotina</taxon>
        <taxon>Dothideomycetes</taxon>
        <taxon>Dothideomycetes incertae sedis</taxon>
        <taxon>Trypetheliales</taxon>
        <taxon>Trypetheliaceae</taxon>
        <taxon>Viridothelium</taxon>
    </lineage>
</organism>
<dbReference type="AlphaFoldDB" id="A0A6A6HQ44"/>
<feature type="region of interest" description="Disordered" evidence="1">
    <location>
        <begin position="418"/>
        <end position="447"/>
    </location>
</feature>
<name>A0A6A6HQ44_VIRVR</name>
<feature type="compositionally biased region" description="Basic and acidic residues" evidence="1">
    <location>
        <begin position="570"/>
        <end position="582"/>
    </location>
</feature>
<dbReference type="PROSITE" id="PS50030">
    <property type="entry name" value="UBA"/>
    <property type="match status" value="1"/>
</dbReference>
<accession>A0A6A6HQ44</accession>
<dbReference type="OrthoDB" id="5404794at2759"/>
<dbReference type="SUPFAM" id="SSF46934">
    <property type="entry name" value="UBA-like"/>
    <property type="match status" value="1"/>
</dbReference>
<gene>
    <name evidence="3" type="ORF">EV356DRAFT_4141</name>
</gene>
<feature type="region of interest" description="Disordered" evidence="1">
    <location>
        <begin position="474"/>
        <end position="667"/>
    </location>
</feature>
<feature type="compositionally biased region" description="Basic residues" evidence="1">
    <location>
        <begin position="496"/>
        <end position="505"/>
    </location>
</feature>
<dbReference type="SMART" id="SM00165">
    <property type="entry name" value="UBA"/>
    <property type="match status" value="1"/>
</dbReference>
<feature type="compositionally biased region" description="Basic and acidic residues" evidence="1">
    <location>
        <begin position="611"/>
        <end position="627"/>
    </location>
</feature>
<sequence>MKQFIIQDSDEEDDLAATRPAEDIGGANEDNVTPKGESAITHMGSVDVARRAIQDVHRALFEQTPSQPPAHHADQDAEPYELCSQQRPKRRRTAEETPSPQIKIPRCKSEKTYNSPRESHVAQLSSPVKWNEKSRLYTVSFSERPDIEAAMATSPVIKSQEQAPLNGIPDASSTVIAGSSTQQKLVEDALASNHIVTAPNEKPDGLEQHTASSSILWSTSPSSLASKEPRADESASRTTRDPGVSLLDQVRPDKRRKRRKISGENCCEHMGQSGSWNDVSPASPGVDDSQVLQSGEEVDREQAPGKPPSRNATDLSQANLSSDEVAIGLPKEQYKPRPSRSRSARVEEGPIDLSVRPERVSRNRRRKTTDADAEFAKNHNDSASKLASIVSTGFSPSRAKEALRELQGDVERAVDRLCRRPPSSTQDSLNGEISLDRPDENRSNAPQHYPAANHEIRLDLNIGPATGKVATSLSHVEITPGTDRRSPRSSVSSKQGSRKAKRRKPTHFDESRIPSEMQDSEDNSTGENQKISDPGTNTHSAADDAQQATKGSRRSDPPPTKRGRGRPRKVRDQSSRGDKSEQQDGNEVATSANEPLKEVQVNARTLMKESSPAKEESQKITPDRPATEESPVELTLPTVAITTTAEKAEPDRSPAQRSPAGKGKVTYRVGLSRRARIAPLLKMVKK</sequence>